<reference evidence="2" key="1">
    <citation type="submission" date="2023-04" db="EMBL/GenBank/DDBJ databases">
        <title>Aspergillus oryzae var. brunneus NBRC 4377.</title>
        <authorList>
            <person name="Ichikawa N."/>
            <person name="Sato H."/>
            <person name="Tonouchi N."/>
        </authorList>
    </citation>
    <scope>NUCLEOTIDE SEQUENCE</scope>
    <source>
        <strain evidence="2">NBRC 4377</strain>
    </source>
</reference>
<evidence type="ECO:0000313" key="2">
    <source>
        <dbReference type="EMBL" id="GMG48342.1"/>
    </source>
</evidence>
<protein>
    <submittedName>
        <fullName evidence="2">Unnamed protein product</fullName>
    </submittedName>
</protein>
<accession>A0ABQ6KT44</accession>
<name>A0ABQ6KT44_ASPOZ</name>
<dbReference type="EMBL" id="BSYB01000027">
    <property type="protein sequence ID" value="GMG48342.1"/>
    <property type="molecule type" value="Genomic_DNA"/>
</dbReference>
<comment type="caution">
    <text evidence="2">The sequence shown here is derived from an EMBL/GenBank/DDBJ whole genome shotgun (WGS) entry which is preliminary data.</text>
</comment>
<feature type="region of interest" description="Disordered" evidence="1">
    <location>
        <begin position="1"/>
        <end position="60"/>
    </location>
</feature>
<evidence type="ECO:0000313" key="3">
    <source>
        <dbReference type="Proteomes" id="UP001165189"/>
    </source>
</evidence>
<evidence type="ECO:0000256" key="1">
    <source>
        <dbReference type="SAM" id="MobiDB-lite"/>
    </source>
</evidence>
<sequence>MISEEEERQPEGADSALPEYLPRQARSTRGNPKYTYSDDDDDEYSSSDNVSVEETPPFKSNDTIYPTAYAEQTVNCMLISFLKEVNALVPRPSLTWTMEGVSFIATFASGKKFTSEMDDAL</sequence>
<proteinExistence type="predicted"/>
<dbReference type="Proteomes" id="UP001165189">
    <property type="component" value="Unassembled WGS sequence"/>
</dbReference>
<keyword evidence="3" id="KW-1185">Reference proteome</keyword>
<organism evidence="2 3">
    <name type="scientific">Aspergillus oryzae var. brunneus</name>
    <dbReference type="NCBI Taxonomy" id="332754"/>
    <lineage>
        <taxon>Eukaryota</taxon>
        <taxon>Fungi</taxon>
        <taxon>Dikarya</taxon>
        <taxon>Ascomycota</taxon>
        <taxon>Pezizomycotina</taxon>
        <taxon>Eurotiomycetes</taxon>
        <taxon>Eurotiomycetidae</taxon>
        <taxon>Eurotiales</taxon>
        <taxon>Aspergillaceae</taxon>
        <taxon>Aspergillus</taxon>
        <taxon>Aspergillus subgen. Circumdati</taxon>
    </lineage>
</organism>
<gene>
    <name evidence="2" type="ORF">Aory05_000703100</name>
</gene>